<dbReference type="Gene3D" id="3.30.460.10">
    <property type="entry name" value="Beta Polymerase, domain 2"/>
    <property type="match status" value="1"/>
</dbReference>
<dbReference type="OrthoDB" id="205514at2759"/>
<dbReference type="PANTHER" id="PTHR11276:SF28">
    <property type="entry name" value="DNA POLYMERASE LAMBDA"/>
    <property type="match status" value="1"/>
</dbReference>
<dbReference type="GO" id="GO:0046872">
    <property type="term" value="F:metal ion binding"/>
    <property type="evidence" value="ECO:0007669"/>
    <property type="project" value="UniProtKB-KW"/>
</dbReference>
<keyword evidence="10" id="KW-0479">Metal-binding</keyword>
<evidence type="ECO:0000256" key="1">
    <source>
        <dbReference type="ARBA" id="ARBA00001936"/>
    </source>
</evidence>
<evidence type="ECO:0000313" key="21">
    <source>
        <dbReference type="EMBL" id="KFH41914.1"/>
    </source>
</evidence>
<evidence type="ECO:0000256" key="17">
    <source>
        <dbReference type="ARBA" id="ARBA00049244"/>
    </source>
</evidence>
<evidence type="ECO:0000256" key="6">
    <source>
        <dbReference type="ARBA" id="ARBA00022634"/>
    </source>
</evidence>
<evidence type="ECO:0000256" key="12">
    <source>
        <dbReference type="ARBA" id="ARBA00022932"/>
    </source>
</evidence>
<dbReference type="InterPro" id="IPR036420">
    <property type="entry name" value="BRCT_dom_sf"/>
</dbReference>
<accession>A0A086SXT2</accession>
<feature type="active site" description="Nucleophile; Schiff-base intermediate with DNA; for 5'-dRP lyase activity" evidence="18">
    <location>
        <position position="538"/>
    </location>
</feature>
<evidence type="ECO:0000256" key="19">
    <source>
        <dbReference type="SAM" id="MobiDB-lite"/>
    </source>
</evidence>
<dbReference type="InterPro" id="IPR002008">
    <property type="entry name" value="DNA_pol_X_beta-like"/>
</dbReference>
<dbReference type="PROSITE" id="PS00522">
    <property type="entry name" value="DNA_POLYMERASE_X"/>
    <property type="match status" value="1"/>
</dbReference>
<keyword evidence="13" id="KW-0238">DNA-binding</keyword>
<evidence type="ECO:0000256" key="14">
    <source>
        <dbReference type="ARBA" id="ARBA00023204"/>
    </source>
</evidence>
<dbReference type="InterPro" id="IPR022312">
    <property type="entry name" value="DNA_pol_X"/>
</dbReference>
<keyword evidence="22" id="KW-1185">Reference proteome</keyword>
<dbReference type="GO" id="GO:0006303">
    <property type="term" value="P:double-strand break repair via nonhomologous end joining"/>
    <property type="evidence" value="ECO:0007669"/>
    <property type="project" value="TreeGrafter"/>
</dbReference>
<dbReference type="SUPFAM" id="SSF47802">
    <property type="entry name" value="DNA polymerase beta, N-terminal domain-like"/>
    <property type="match status" value="1"/>
</dbReference>
<evidence type="ECO:0000256" key="15">
    <source>
        <dbReference type="ARBA" id="ARBA00023239"/>
    </source>
</evidence>
<dbReference type="InterPro" id="IPR018944">
    <property type="entry name" value="DNA_pol_lambd_fingers_domain"/>
</dbReference>
<reference evidence="22" key="1">
    <citation type="journal article" date="2014" name="Genome Announc.">
        <title>Genome sequence and annotation of Acremonium chrysogenum, producer of the beta-lactam antibiotic cephalosporin C.</title>
        <authorList>
            <person name="Terfehr D."/>
            <person name="Dahlmann T.A."/>
            <person name="Specht T."/>
            <person name="Zadra I."/>
            <person name="Kuernsteiner H."/>
            <person name="Kueck U."/>
        </authorList>
    </citation>
    <scope>NUCLEOTIDE SEQUENCE [LARGE SCALE GENOMIC DNA]</scope>
    <source>
        <strain evidence="22">ATCC 11550 / CBS 779.69 / DSM 880 / IAM 14645 / JCM 23072 / IMI 49137</strain>
    </source>
</reference>
<dbReference type="SMART" id="SM00483">
    <property type="entry name" value="POLXc"/>
    <property type="match status" value="1"/>
</dbReference>
<comment type="similarity">
    <text evidence="3">Belongs to the DNA polymerase type-X family.</text>
</comment>
<dbReference type="Gene3D" id="1.10.150.20">
    <property type="entry name" value="5' to 3' exonuclease, C-terminal subdomain"/>
    <property type="match status" value="1"/>
</dbReference>
<dbReference type="InterPro" id="IPR029398">
    <property type="entry name" value="PolB_thumb"/>
</dbReference>
<sequence>MDISHASVAEKAALFKQPEQMGAQVPDDFDESEMANRQGSRSFFRPGMARNPPPTPHGRGRQEHRRVSSAPTPGKRDTPKVIKGTPASVMARRNRLTTMLDGNSTSVDETTTIPASTRPAVKAPRRSDSTPLPAAKRSLLSSTSSTTDTPTRAAAGSKRRKRGASPVKRPEEEQILKGLTFFYVPDNDIALARRMRISKAREYGATWTRMVSAATHIVVDRCIKYKELESTLARTEKSRPPKVVNEDYPIDCIQFKSILDHNQKRYQLVGQPVPDKRTPENSEELPASSEESGRSLQVKPPPKNPRRWDYVPPAGTPSRSEESSQLSRVAGTPAPTDSQPITLDMGPVAASPEAMSPTVEEDPPQDAGNQDILIGTSQSEPIANRRSTTEAARDELSEYISMMQEYKGLPLDVDEEDESRSVAGTVEAIADPDEQSGSDGERARKTKVTVRTGRKITRFEDRFSCNQAGAKDLAAGNPNARTIEVLQNMANYYDRVNDHWRTTAYRKAINTLKRQDARITTEEEAFRLPMIGRRLAQKIEEIVTTDRLQRLEYAEAEPTGQSLQLFTGIYGVGTGQAQHWIAQGFRTLDDLKQKVKLSTTQLIGIEHYDEFNQRIPRAEVEALGALIQKAAARIDPRVQVIIGGSYRRGAESSGDIDLIVTKPGTESTGDLVPFLDKLVQRLEQDKFLVARLASSRPGHDGSKWHGCCVLPRTEGVNDGSVQDDDGDDGDDGDNDDRRPWRRIDFLLVPESEMGAALIYFTGNDIFNRSMRLLASKKGMRLNQRGLYGGVMGGPARTNRARAAEGGGGGQLLEGRNERRIFEILGVQWREPHERWC</sequence>
<comment type="caution">
    <text evidence="21">The sequence shown here is derived from an EMBL/GenBank/DDBJ whole genome shotgun (WGS) entry which is preliminary data.</text>
</comment>
<dbReference type="Pfam" id="PF14791">
    <property type="entry name" value="DNA_pol_B_thumb"/>
    <property type="match status" value="1"/>
</dbReference>
<keyword evidence="12" id="KW-0239">DNA-directed DNA polymerase</keyword>
<dbReference type="SUPFAM" id="SSF81301">
    <property type="entry name" value="Nucleotidyltransferase"/>
    <property type="match status" value="1"/>
</dbReference>
<dbReference type="EMBL" id="JPKY01000110">
    <property type="protein sequence ID" value="KFH41914.1"/>
    <property type="molecule type" value="Genomic_DNA"/>
</dbReference>
<feature type="compositionally biased region" description="Low complexity" evidence="19">
    <location>
        <begin position="134"/>
        <end position="156"/>
    </location>
</feature>
<evidence type="ECO:0000256" key="9">
    <source>
        <dbReference type="ARBA" id="ARBA00022705"/>
    </source>
</evidence>
<feature type="domain" description="BRCT" evidence="20">
    <location>
        <begin position="171"/>
        <end position="266"/>
    </location>
</feature>
<comment type="catalytic activity">
    <reaction evidence="17">
        <text>DNA(n) + a 2'-deoxyribonucleoside 5'-triphosphate = DNA(n+1) + diphosphate</text>
        <dbReference type="Rhea" id="RHEA:22508"/>
        <dbReference type="Rhea" id="RHEA-COMP:17339"/>
        <dbReference type="Rhea" id="RHEA-COMP:17340"/>
        <dbReference type="ChEBI" id="CHEBI:33019"/>
        <dbReference type="ChEBI" id="CHEBI:61560"/>
        <dbReference type="ChEBI" id="CHEBI:173112"/>
        <dbReference type="EC" id="2.7.7.7"/>
    </reaction>
</comment>
<dbReference type="CDD" id="cd00141">
    <property type="entry name" value="NT_POLXc"/>
    <property type="match status" value="1"/>
</dbReference>
<evidence type="ECO:0000313" key="22">
    <source>
        <dbReference type="Proteomes" id="UP000029964"/>
    </source>
</evidence>
<dbReference type="Gene3D" id="3.30.210.10">
    <property type="entry name" value="DNA polymerase, thumb domain"/>
    <property type="match status" value="1"/>
</dbReference>
<feature type="region of interest" description="Disordered" evidence="19">
    <location>
        <begin position="14"/>
        <end position="170"/>
    </location>
</feature>
<evidence type="ECO:0000256" key="18">
    <source>
        <dbReference type="PIRSR" id="PIRSR622312-50"/>
    </source>
</evidence>
<evidence type="ECO:0000259" key="20">
    <source>
        <dbReference type="PROSITE" id="PS50172"/>
    </source>
</evidence>
<gene>
    <name evidence="21" type="ORF">ACRE_073500</name>
</gene>
<dbReference type="InterPro" id="IPR010996">
    <property type="entry name" value="HHH_MUS81"/>
</dbReference>
<feature type="region of interest" description="Disordered" evidence="19">
    <location>
        <begin position="270"/>
        <end position="365"/>
    </location>
</feature>
<name>A0A086SXT2_HAPC1</name>
<dbReference type="AlphaFoldDB" id="A0A086SXT2"/>
<evidence type="ECO:0000256" key="16">
    <source>
        <dbReference type="ARBA" id="ARBA00023242"/>
    </source>
</evidence>
<keyword evidence="8" id="KW-0548">Nucleotidyltransferase</keyword>
<dbReference type="Pfam" id="PF14792">
    <property type="entry name" value="DNA_pol_B_palm"/>
    <property type="match status" value="1"/>
</dbReference>
<keyword evidence="16" id="KW-0539">Nucleus</keyword>
<evidence type="ECO:0000256" key="5">
    <source>
        <dbReference type="ARBA" id="ARBA00016513"/>
    </source>
</evidence>
<evidence type="ECO:0000256" key="11">
    <source>
        <dbReference type="ARBA" id="ARBA00022763"/>
    </source>
</evidence>
<feature type="region of interest" description="Disordered" evidence="19">
    <location>
        <begin position="430"/>
        <end position="449"/>
    </location>
</feature>
<dbReference type="GO" id="GO:0016829">
    <property type="term" value="F:lyase activity"/>
    <property type="evidence" value="ECO:0007669"/>
    <property type="project" value="UniProtKB-KW"/>
</dbReference>
<keyword evidence="7" id="KW-0808">Transferase</keyword>
<dbReference type="InterPro" id="IPR037160">
    <property type="entry name" value="DNA_Pol_thumb_sf"/>
</dbReference>
<dbReference type="InterPro" id="IPR027421">
    <property type="entry name" value="DNA_pol_lamdba_lyase_dom_sf"/>
</dbReference>
<dbReference type="FunFam" id="1.10.150.110:FF:000005">
    <property type="entry name" value="DNA polymerase POL4"/>
    <property type="match status" value="1"/>
</dbReference>
<evidence type="ECO:0000256" key="10">
    <source>
        <dbReference type="ARBA" id="ARBA00022723"/>
    </source>
</evidence>
<dbReference type="InterPro" id="IPR001357">
    <property type="entry name" value="BRCT_dom"/>
</dbReference>
<keyword evidence="15" id="KW-0456">Lyase</keyword>
<dbReference type="EC" id="2.7.7.7" evidence="4"/>
<dbReference type="SUPFAM" id="SSF52113">
    <property type="entry name" value="BRCT domain"/>
    <property type="match status" value="1"/>
</dbReference>
<dbReference type="InterPro" id="IPR028207">
    <property type="entry name" value="DNA_pol_B_palm_palm"/>
</dbReference>
<dbReference type="GO" id="GO:0003677">
    <property type="term" value="F:DNA binding"/>
    <property type="evidence" value="ECO:0007669"/>
    <property type="project" value="UniProtKB-KW"/>
</dbReference>
<dbReference type="STRING" id="857340.A0A086SXT2"/>
<dbReference type="Proteomes" id="UP000029964">
    <property type="component" value="Unassembled WGS sequence"/>
</dbReference>
<dbReference type="FunFam" id="1.10.150.20:FF:000010">
    <property type="entry name" value="DNA polymerase lambda"/>
    <property type="match status" value="1"/>
</dbReference>
<protein>
    <recommendedName>
        <fullName evidence="5">DNA polymerase lambda</fullName>
        <ecNumber evidence="4">2.7.7.7</ecNumber>
    </recommendedName>
</protein>
<dbReference type="Gene3D" id="1.10.150.110">
    <property type="entry name" value="DNA polymerase beta, N-terminal domain-like"/>
    <property type="match status" value="1"/>
</dbReference>
<dbReference type="GO" id="GO:0003887">
    <property type="term" value="F:DNA-directed DNA polymerase activity"/>
    <property type="evidence" value="ECO:0007669"/>
    <property type="project" value="UniProtKB-KW"/>
</dbReference>
<keyword evidence="11" id="KW-0227">DNA damage</keyword>
<evidence type="ECO:0000256" key="8">
    <source>
        <dbReference type="ARBA" id="ARBA00022695"/>
    </source>
</evidence>
<feature type="compositionally biased region" description="Acidic residues" evidence="19">
    <location>
        <begin position="721"/>
        <end position="734"/>
    </location>
</feature>
<keyword evidence="9" id="KW-0235">DNA replication</keyword>
<dbReference type="PROSITE" id="PS50172">
    <property type="entry name" value="BRCT"/>
    <property type="match status" value="1"/>
</dbReference>
<comment type="cofactor">
    <cofactor evidence="1">
        <name>Mn(2+)</name>
        <dbReference type="ChEBI" id="CHEBI:29035"/>
    </cofactor>
</comment>
<comment type="subcellular location">
    <subcellularLocation>
        <location evidence="2">Nucleus</location>
    </subcellularLocation>
</comment>
<dbReference type="SUPFAM" id="SSF81585">
    <property type="entry name" value="PsbU/PolX domain-like"/>
    <property type="match status" value="1"/>
</dbReference>
<dbReference type="PRINTS" id="PR00870">
    <property type="entry name" value="DNAPOLXBETA"/>
</dbReference>
<dbReference type="Gene3D" id="3.40.50.10190">
    <property type="entry name" value="BRCT domain"/>
    <property type="match status" value="1"/>
</dbReference>
<dbReference type="PANTHER" id="PTHR11276">
    <property type="entry name" value="DNA POLYMERASE TYPE-X FAMILY MEMBER"/>
    <property type="match status" value="1"/>
</dbReference>
<dbReference type="InterPro" id="IPR002054">
    <property type="entry name" value="DNA-dir_DNA_pol_X"/>
</dbReference>
<dbReference type="InterPro" id="IPR019843">
    <property type="entry name" value="DNA_pol-X_BS"/>
</dbReference>
<evidence type="ECO:0000256" key="13">
    <source>
        <dbReference type="ARBA" id="ARBA00023125"/>
    </source>
</evidence>
<feature type="compositionally biased region" description="Polar residues" evidence="19">
    <location>
        <begin position="96"/>
        <end position="115"/>
    </location>
</feature>
<dbReference type="Pfam" id="PF10391">
    <property type="entry name" value="DNA_pol_lambd_f"/>
    <property type="match status" value="1"/>
</dbReference>
<organism evidence="21 22">
    <name type="scientific">Hapsidospora chrysogenum (strain ATCC 11550 / CBS 779.69 / DSM 880 / IAM 14645 / JCM 23072 / IMI 49137)</name>
    <name type="common">Acremonium chrysogenum</name>
    <dbReference type="NCBI Taxonomy" id="857340"/>
    <lineage>
        <taxon>Eukaryota</taxon>
        <taxon>Fungi</taxon>
        <taxon>Dikarya</taxon>
        <taxon>Ascomycota</taxon>
        <taxon>Pezizomycotina</taxon>
        <taxon>Sordariomycetes</taxon>
        <taxon>Hypocreomycetidae</taxon>
        <taxon>Hypocreales</taxon>
        <taxon>Bionectriaceae</taxon>
        <taxon>Hapsidospora</taxon>
    </lineage>
</organism>
<dbReference type="GO" id="GO:0006260">
    <property type="term" value="P:DNA replication"/>
    <property type="evidence" value="ECO:0007669"/>
    <property type="project" value="UniProtKB-KW"/>
</dbReference>
<dbReference type="HOGENOM" id="CLU_008698_3_0_1"/>
<dbReference type="InterPro" id="IPR043519">
    <property type="entry name" value="NT_sf"/>
</dbReference>
<dbReference type="Pfam" id="PF14716">
    <property type="entry name" value="HHH_8"/>
    <property type="match status" value="1"/>
</dbReference>
<keyword evidence="6" id="KW-0237">DNA synthesis</keyword>
<dbReference type="PRINTS" id="PR00869">
    <property type="entry name" value="DNAPOLX"/>
</dbReference>
<evidence type="ECO:0000256" key="4">
    <source>
        <dbReference type="ARBA" id="ARBA00012417"/>
    </source>
</evidence>
<feature type="region of interest" description="Disordered" evidence="19">
    <location>
        <begin position="715"/>
        <end position="736"/>
    </location>
</feature>
<dbReference type="GO" id="GO:0005634">
    <property type="term" value="C:nucleus"/>
    <property type="evidence" value="ECO:0007669"/>
    <property type="project" value="UniProtKB-SubCell"/>
</dbReference>
<evidence type="ECO:0000256" key="2">
    <source>
        <dbReference type="ARBA" id="ARBA00004123"/>
    </source>
</evidence>
<keyword evidence="14" id="KW-0234">DNA repair</keyword>
<evidence type="ECO:0000256" key="7">
    <source>
        <dbReference type="ARBA" id="ARBA00022679"/>
    </source>
</evidence>
<evidence type="ECO:0000256" key="3">
    <source>
        <dbReference type="ARBA" id="ARBA00008323"/>
    </source>
</evidence>
<proteinExistence type="inferred from homology"/>